<evidence type="ECO:0000256" key="4">
    <source>
        <dbReference type="ARBA" id="ARBA00023157"/>
    </source>
</evidence>
<evidence type="ECO:0000259" key="6">
    <source>
        <dbReference type="Pfam" id="PF10591"/>
    </source>
</evidence>
<dbReference type="Pfam" id="PF10591">
    <property type="entry name" value="SPARC_Ca_bdg"/>
    <property type="match status" value="1"/>
</dbReference>
<dbReference type="InterPro" id="IPR018247">
    <property type="entry name" value="EF_Hand_1_Ca_BS"/>
</dbReference>
<dbReference type="Gene3D" id="1.10.238.10">
    <property type="entry name" value="EF-hand"/>
    <property type="match status" value="1"/>
</dbReference>
<dbReference type="GO" id="GO:0005509">
    <property type="term" value="F:calcium ion binding"/>
    <property type="evidence" value="ECO:0007669"/>
    <property type="project" value="InterPro"/>
</dbReference>
<dbReference type="AlphaFoldDB" id="A0A1I7X815"/>
<dbReference type="PROSITE" id="PS00018">
    <property type="entry name" value="EF_HAND_1"/>
    <property type="match status" value="1"/>
</dbReference>
<keyword evidence="3" id="KW-0106">Calcium</keyword>
<dbReference type="WBParaSite" id="Hba_13534">
    <property type="protein sequence ID" value="Hba_13534"/>
    <property type="gene ID" value="Hba_13534"/>
</dbReference>
<evidence type="ECO:0000313" key="7">
    <source>
        <dbReference type="Proteomes" id="UP000095283"/>
    </source>
</evidence>
<evidence type="ECO:0000256" key="2">
    <source>
        <dbReference type="ARBA" id="ARBA00022525"/>
    </source>
</evidence>
<keyword evidence="2" id="KW-0964">Secreted</keyword>
<dbReference type="InterPro" id="IPR011992">
    <property type="entry name" value="EF-hand-dom_pair"/>
</dbReference>
<comment type="subcellular location">
    <subcellularLocation>
        <location evidence="1">Secreted</location>
    </subcellularLocation>
</comment>
<sequence length="91" mass="11056">MSIVKVSRDRAVNWKFSQLDLNRDQILDRQEWKPYKTVLLEWKNVKHCTRNLFKTCDINFDKKLAKEEWKACIIPECLLLFIYFMKSLRCA</sequence>
<dbReference type="SUPFAM" id="SSF47473">
    <property type="entry name" value="EF-hand"/>
    <property type="match status" value="1"/>
</dbReference>
<feature type="domain" description="SPARC/Testican calcium-binding" evidence="6">
    <location>
        <begin position="9"/>
        <end position="72"/>
    </location>
</feature>
<proteinExistence type="predicted"/>
<evidence type="ECO:0000256" key="5">
    <source>
        <dbReference type="ARBA" id="ARBA00023180"/>
    </source>
</evidence>
<keyword evidence="7" id="KW-1185">Reference proteome</keyword>
<reference evidence="8" key="1">
    <citation type="submission" date="2016-11" db="UniProtKB">
        <authorList>
            <consortium name="WormBaseParasite"/>
        </authorList>
    </citation>
    <scope>IDENTIFICATION</scope>
</reference>
<keyword evidence="5" id="KW-0325">Glycoprotein</keyword>
<accession>A0A1I7X815</accession>
<evidence type="ECO:0000313" key="8">
    <source>
        <dbReference type="WBParaSite" id="Hba_13534"/>
    </source>
</evidence>
<protein>
    <submittedName>
        <fullName evidence="8">SPARC_Ca_bdg domain-containing protein</fullName>
    </submittedName>
</protein>
<evidence type="ECO:0000256" key="1">
    <source>
        <dbReference type="ARBA" id="ARBA00004613"/>
    </source>
</evidence>
<dbReference type="InterPro" id="IPR019577">
    <property type="entry name" value="SPARC/Testican_Ca-bd-dom"/>
</dbReference>
<keyword evidence="4" id="KW-1015">Disulfide bond</keyword>
<name>A0A1I7X815_HETBA</name>
<organism evidence="7 8">
    <name type="scientific">Heterorhabditis bacteriophora</name>
    <name type="common">Entomopathogenic nematode worm</name>
    <dbReference type="NCBI Taxonomy" id="37862"/>
    <lineage>
        <taxon>Eukaryota</taxon>
        <taxon>Metazoa</taxon>
        <taxon>Ecdysozoa</taxon>
        <taxon>Nematoda</taxon>
        <taxon>Chromadorea</taxon>
        <taxon>Rhabditida</taxon>
        <taxon>Rhabditina</taxon>
        <taxon>Rhabditomorpha</taxon>
        <taxon>Strongyloidea</taxon>
        <taxon>Heterorhabditidae</taxon>
        <taxon>Heterorhabditis</taxon>
    </lineage>
</organism>
<dbReference type="GO" id="GO:0005576">
    <property type="term" value="C:extracellular region"/>
    <property type="evidence" value="ECO:0007669"/>
    <property type="project" value="UniProtKB-SubCell"/>
</dbReference>
<dbReference type="Proteomes" id="UP000095283">
    <property type="component" value="Unplaced"/>
</dbReference>
<evidence type="ECO:0000256" key="3">
    <source>
        <dbReference type="ARBA" id="ARBA00022837"/>
    </source>
</evidence>